<feature type="compositionally biased region" description="Basic and acidic residues" evidence="6">
    <location>
        <begin position="254"/>
        <end position="268"/>
    </location>
</feature>
<evidence type="ECO:0008006" key="9">
    <source>
        <dbReference type="Google" id="ProtNLM"/>
    </source>
</evidence>
<proteinExistence type="inferred from homology"/>
<keyword evidence="3" id="KW-0812">Transmembrane</keyword>
<name>A0AAN6WQS7_9PEZI</name>
<keyword evidence="5" id="KW-0472">Membrane</keyword>
<dbReference type="EMBL" id="MU864420">
    <property type="protein sequence ID" value="KAK4186588.1"/>
    <property type="molecule type" value="Genomic_DNA"/>
</dbReference>
<sequence length="783" mass="85992">MASKNGFDLLEVQDACTSDHEDPGTPIEQQPTTTTTPAAEDMPPNGKQRPNTPKREADFSSLLNHGEKAEVVSLISRVTDLMQKQITHLFDMCPPDENPLPFRVTFWSKLPHYLRDHSLTKPPQALEDNKALRPTTKDNVKPSRSKKAGRSRDSSRRTDESLPMAPTTTGSEPPLKPPKEETPELGPRQQELKKEALLHFKRWQTAVHKRMGDISVKKAPESHLSSQSTAALGPKRGSLSGKKKRVSSKSAKARVAEPQEQVAHDQTDSRVVPVPITVEADPSFWQLYPPTPNPLSSLPPEKRCMLLHALFLLLISLESYGAYTRVLLLNLTASLHLPHRILAENETRLGQAFSNCAKDIPVEEALRKAEESKSSRRKGPGAIFGATIGAGNLAAPLLAAGIGSIPSGMGIGIPAAASLLGTLAENGLVAGNLLGMYGTRAGGKTMEQHTKDVSDVAFIPLRGVISDETVKIGEIAPEHRRLRVVVCVGGWLPNKGNVKNPWKCMGEQNEVYVVRWELENLGKLAASLETLVKSAAWSEAKKEIIARTMYTSLIDARWPAALLKLSKIVDNPWNTAMVRADKLGTILADVLMSKAHGERGASLVGFSLGARAIYTCLATLAERRAFGLVENVVMMGTPAPSETAIWCAMRSVVTGRLINVYSQNDYILGFLSRMCSVEYGVAGLQRIVGVDSIENLDVSAKVSGHLRYQYLVGSILQHINWEDIDKDQVTKDVSDMTYWEEAIRKLEARRNAIEAGKPDIFKKENKDGEVGVIRTRMRKKNRK</sequence>
<feature type="compositionally biased region" description="Basic and acidic residues" evidence="6">
    <location>
        <begin position="150"/>
        <end position="160"/>
    </location>
</feature>
<feature type="compositionally biased region" description="Low complexity" evidence="6">
    <location>
        <begin position="24"/>
        <end position="44"/>
    </location>
</feature>
<feature type="region of interest" description="Disordered" evidence="6">
    <location>
        <begin position="119"/>
        <end position="189"/>
    </location>
</feature>
<dbReference type="Proteomes" id="UP001302126">
    <property type="component" value="Unassembled WGS sequence"/>
</dbReference>
<gene>
    <name evidence="7" type="ORF">QBC35DRAFT_436936</name>
</gene>
<dbReference type="SUPFAM" id="SSF53474">
    <property type="entry name" value="alpha/beta-Hydrolases"/>
    <property type="match status" value="1"/>
</dbReference>
<evidence type="ECO:0000256" key="5">
    <source>
        <dbReference type="ARBA" id="ARBA00023136"/>
    </source>
</evidence>
<keyword evidence="4" id="KW-1133">Transmembrane helix</keyword>
<dbReference type="InterPro" id="IPR007941">
    <property type="entry name" value="DUF726"/>
</dbReference>
<accession>A0AAN6WQS7</accession>
<evidence type="ECO:0000313" key="8">
    <source>
        <dbReference type="Proteomes" id="UP001302126"/>
    </source>
</evidence>
<dbReference type="Pfam" id="PF05277">
    <property type="entry name" value="DUF726"/>
    <property type="match status" value="1"/>
</dbReference>
<reference evidence="7" key="2">
    <citation type="submission" date="2023-05" db="EMBL/GenBank/DDBJ databases">
        <authorList>
            <consortium name="Lawrence Berkeley National Laboratory"/>
            <person name="Steindorff A."/>
            <person name="Hensen N."/>
            <person name="Bonometti L."/>
            <person name="Westerberg I."/>
            <person name="Brannstrom I.O."/>
            <person name="Guillou S."/>
            <person name="Cros-Aarteil S."/>
            <person name="Calhoun S."/>
            <person name="Haridas S."/>
            <person name="Kuo A."/>
            <person name="Mondo S."/>
            <person name="Pangilinan J."/>
            <person name="Riley R."/>
            <person name="Labutti K."/>
            <person name="Andreopoulos B."/>
            <person name="Lipzen A."/>
            <person name="Chen C."/>
            <person name="Yanf M."/>
            <person name="Daum C."/>
            <person name="Ng V."/>
            <person name="Clum A."/>
            <person name="Ohm R."/>
            <person name="Martin F."/>
            <person name="Silar P."/>
            <person name="Natvig D."/>
            <person name="Lalanne C."/>
            <person name="Gautier V."/>
            <person name="Ament-Velasquez S.L."/>
            <person name="Kruys A."/>
            <person name="Hutchinson M.I."/>
            <person name="Powell A.J."/>
            <person name="Barry K."/>
            <person name="Miller A.N."/>
            <person name="Grigoriev I.V."/>
            <person name="Debuchy R."/>
            <person name="Gladieux P."/>
            <person name="Thoren M.H."/>
            <person name="Johannesson H."/>
        </authorList>
    </citation>
    <scope>NUCLEOTIDE SEQUENCE</scope>
    <source>
        <strain evidence="7">PSN309</strain>
    </source>
</reference>
<evidence type="ECO:0000256" key="4">
    <source>
        <dbReference type="ARBA" id="ARBA00022989"/>
    </source>
</evidence>
<evidence type="ECO:0000256" key="3">
    <source>
        <dbReference type="ARBA" id="ARBA00022692"/>
    </source>
</evidence>
<keyword evidence="8" id="KW-1185">Reference proteome</keyword>
<evidence type="ECO:0000256" key="6">
    <source>
        <dbReference type="SAM" id="MobiDB-lite"/>
    </source>
</evidence>
<evidence type="ECO:0000256" key="1">
    <source>
        <dbReference type="ARBA" id="ARBA00004141"/>
    </source>
</evidence>
<protein>
    <recommendedName>
        <fullName evidence="9">DUF726-domain-containing protein</fullName>
    </recommendedName>
</protein>
<dbReference type="AlphaFoldDB" id="A0AAN6WQS7"/>
<dbReference type="PANTHER" id="PTHR17920">
    <property type="entry name" value="TRANSMEMBRANE AND COILED-COIL DOMAIN-CONTAINING PROTEIN 4 TMCO4"/>
    <property type="match status" value="1"/>
</dbReference>
<feature type="region of interest" description="Disordered" evidence="6">
    <location>
        <begin position="216"/>
        <end position="270"/>
    </location>
</feature>
<evidence type="ECO:0000256" key="2">
    <source>
        <dbReference type="ARBA" id="ARBA00009824"/>
    </source>
</evidence>
<reference evidence="7" key="1">
    <citation type="journal article" date="2023" name="Mol. Phylogenet. Evol.">
        <title>Genome-scale phylogeny and comparative genomics of the fungal order Sordariales.</title>
        <authorList>
            <person name="Hensen N."/>
            <person name="Bonometti L."/>
            <person name="Westerberg I."/>
            <person name="Brannstrom I.O."/>
            <person name="Guillou S."/>
            <person name="Cros-Aarteil S."/>
            <person name="Calhoun S."/>
            <person name="Haridas S."/>
            <person name="Kuo A."/>
            <person name="Mondo S."/>
            <person name="Pangilinan J."/>
            <person name="Riley R."/>
            <person name="LaButti K."/>
            <person name="Andreopoulos B."/>
            <person name="Lipzen A."/>
            <person name="Chen C."/>
            <person name="Yan M."/>
            <person name="Daum C."/>
            <person name="Ng V."/>
            <person name="Clum A."/>
            <person name="Steindorff A."/>
            <person name="Ohm R.A."/>
            <person name="Martin F."/>
            <person name="Silar P."/>
            <person name="Natvig D.O."/>
            <person name="Lalanne C."/>
            <person name="Gautier V."/>
            <person name="Ament-Velasquez S.L."/>
            <person name="Kruys A."/>
            <person name="Hutchinson M.I."/>
            <person name="Powell A.J."/>
            <person name="Barry K."/>
            <person name="Miller A.N."/>
            <person name="Grigoriev I.V."/>
            <person name="Debuchy R."/>
            <person name="Gladieux P."/>
            <person name="Hiltunen Thoren M."/>
            <person name="Johannesson H."/>
        </authorList>
    </citation>
    <scope>NUCLEOTIDE SEQUENCE</scope>
    <source>
        <strain evidence="7">PSN309</strain>
    </source>
</reference>
<dbReference type="PANTHER" id="PTHR17920:SF22">
    <property type="entry name" value="DUF726 DOMAIN PROTEIN (AFU_ORTHOLOGUE AFUA_2G12860)"/>
    <property type="match status" value="1"/>
</dbReference>
<dbReference type="GO" id="GO:0016020">
    <property type="term" value="C:membrane"/>
    <property type="evidence" value="ECO:0007669"/>
    <property type="project" value="UniProtKB-SubCell"/>
</dbReference>
<feature type="region of interest" description="Disordered" evidence="6">
    <location>
        <begin position="1"/>
        <end position="56"/>
    </location>
</feature>
<dbReference type="InterPro" id="IPR029058">
    <property type="entry name" value="AB_hydrolase_fold"/>
</dbReference>
<comment type="subcellular location">
    <subcellularLocation>
        <location evidence="1">Membrane</location>
        <topology evidence="1">Multi-pass membrane protein</topology>
    </subcellularLocation>
</comment>
<evidence type="ECO:0000313" key="7">
    <source>
        <dbReference type="EMBL" id="KAK4186588.1"/>
    </source>
</evidence>
<comment type="caution">
    <text evidence="7">The sequence shown here is derived from an EMBL/GenBank/DDBJ whole genome shotgun (WGS) entry which is preliminary data.</text>
</comment>
<comment type="similarity">
    <text evidence="2">Belongs to the TMCO4 family.</text>
</comment>
<feature type="compositionally biased region" description="Basic and acidic residues" evidence="6">
    <location>
        <begin position="127"/>
        <end position="141"/>
    </location>
</feature>
<organism evidence="7 8">
    <name type="scientific">Podospora australis</name>
    <dbReference type="NCBI Taxonomy" id="1536484"/>
    <lineage>
        <taxon>Eukaryota</taxon>
        <taxon>Fungi</taxon>
        <taxon>Dikarya</taxon>
        <taxon>Ascomycota</taxon>
        <taxon>Pezizomycotina</taxon>
        <taxon>Sordariomycetes</taxon>
        <taxon>Sordariomycetidae</taxon>
        <taxon>Sordariales</taxon>
        <taxon>Podosporaceae</taxon>
        <taxon>Podospora</taxon>
    </lineage>
</organism>